<reference evidence="1 2" key="1">
    <citation type="journal article" date="2024" name="Plant Biotechnol. J.">
        <title>Dendrobium thyrsiflorum genome and its molecular insights into genes involved in important horticultural traits.</title>
        <authorList>
            <person name="Chen B."/>
            <person name="Wang J.Y."/>
            <person name="Zheng P.J."/>
            <person name="Li K.L."/>
            <person name="Liang Y.M."/>
            <person name="Chen X.F."/>
            <person name="Zhang C."/>
            <person name="Zhao X."/>
            <person name="He X."/>
            <person name="Zhang G.Q."/>
            <person name="Liu Z.J."/>
            <person name="Xu Q."/>
        </authorList>
    </citation>
    <scope>NUCLEOTIDE SEQUENCE [LARGE SCALE GENOMIC DNA]</scope>
    <source>
        <strain evidence="1">GZMU011</strain>
    </source>
</reference>
<dbReference type="AlphaFoldDB" id="A0ABD0UAF5"/>
<keyword evidence="2" id="KW-1185">Reference proteome</keyword>
<gene>
    <name evidence="1" type="ORF">M5K25_020606</name>
</gene>
<protein>
    <submittedName>
        <fullName evidence="1">Uncharacterized protein</fullName>
    </submittedName>
</protein>
<dbReference type="EMBL" id="JANQDX010000016">
    <property type="protein sequence ID" value="KAL0909715.1"/>
    <property type="molecule type" value="Genomic_DNA"/>
</dbReference>
<name>A0ABD0UAF5_DENTH</name>
<evidence type="ECO:0000313" key="2">
    <source>
        <dbReference type="Proteomes" id="UP001552299"/>
    </source>
</evidence>
<comment type="caution">
    <text evidence="1">The sequence shown here is derived from an EMBL/GenBank/DDBJ whole genome shotgun (WGS) entry which is preliminary data.</text>
</comment>
<organism evidence="1 2">
    <name type="scientific">Dendrobium thyrsiflorum</name>
    <name type="common">Pinecone-like raceme dendrobium</name>
    <name type="synonym">Orchid</name>
    <dbReference type="NCBI Taxonomy" id="117978"/>
    <lineage>
        <taxon>Eukaryota</taxon>
        <taxon>Viridiplantae</taxon>
        <taxon>Streptophyta</taxon>
        <taxon>Embryophyta</taxon>
        <taxon>Tracheophyta</taxon>
        <taxon>Spermatophyta</taxon>
        <taxon>Magnoliopsida</taxon>
        <taxon>Liliopsida</taxon>
        <taxon>Asparagales</taxon>
        <taxon>Orchidaceae</taxon>
        <taxon>Epidendroideae</taxon>
        <taxon>Malaxideae</taxon>
        <taxon>Dendrobiinae</taxon>
        <taxon>Dendrobium</taxon>
    </lineage>
</organism>
<evidence type="ECO:0000313" key="1">
    <source>
        <dbReference type="EMBL" id="KAL0909715.1"/>
    </source>
</evidence>
<sequence>MDEIASRQEKVRKFKEFVDRCLKRNLGQGFPAAESFGQGFPAAESFNGVTSLRTMVDLGFEVFMQADV</sequence>
<proteinExistence type="predicted"/>
<accession>A0ABD0UAF5</accession>
<dbReference type="Proteomes" id="UP001552299">
    <property type="component" value="Unassembled WGS sequence"/>
</dbReference>